<sequence>MNLIKDFAEKHNGYYEEENIKNIFSLLGRMVYQPKTAKFLIAGSRISINLDEVGGAIPTAEPYRITLHLNNKIRESLEIYPITFLEKLILRLLPSKNKILKTKYIFKGNEKLISQIVNDELLIKLLQKQNLYIRIPYKNTSKIILTPPHGIESAAQLKSFIEILKSIEVKIKSNELSRNY</sequence>
<evidence type="ECO:0000313" key="1">
    <source>
        <dbReference type="EMBL" id="KXN98368.1"/>
    </source>
</evidence>
<proteinExistence type="predicted"/>
<dbReference type="AlphaFoldDB" id="A0A137RFT6"/>
<dbReference type="EMBL" id="JRWG01000007">
    <property type="protein sequence ID" value="KXN98368.1"/>
    <property type="molecule type" value="Genomic_DNA"/>
</dbReference>
<keyword evidence="2" id="KW-1185">Reference proteome</keyword>
<dbReference type="STRING" id="1548749.LS48_11455"/>
<dbReference type="Proteomes" id="UP000070138">
    <property type="component" value="Unassembled WGS sequence"/>
</dbReference>
<reference evidence="2" key="1">
    <citation type="submission" date="2014-10" db="EMBL/GenBank/DDBJ databases">
        <title>Genome sequencing of Vitellibacter sp. D-24.</title>
        <authorList>
            <person name="Thevarajoo S."/>
            <person name="Selvaratnam C."/>
            <person name="Goh K.M."/>
            <person name="Chong C.S."/>
        </authorList>
    </citation>
    <scope>NUCLEOTIDE SEQUENCE [LARGE SCALE GENOMIC DNA]</scope>
    <source>
        <strain evidence="2">D-24</strain>
    </source>
</reference>
<accession>A0A137RFT6</accession>
<dbReference type="RefSeq" id="WP_062622657.1">
    <property type="nucleotide sequence ID" value="NZ_JRWG01000007.1"/>
</dbReference>
<reference evidence="1 2" key="2">
    <citation type="journal article" date="2016" name="Int. J. Syst. Evol. Microbiol.">
        <title>Vitellibacter aquimaris sp. nov., a marine bacterium isolated from seawater.</title>
        <authorList>
            <person name="Thevarajoo S."/>
            <person name="Selvaratnam C."/>
            <person name="Goh K.M."/>
            <person name="Hong K.W."/>
            <person name="Chan X.Y."/>
            <person name="Chan K.G."/>
            <person name="Chong C.S."/>
        </authorList>
    </citation>
    <scope>NUCLEOTIDE SEQUENCE [LARGE SCALE GENOMIC DNA]</scope>
    <source>
        <strain evidence="1 2">D-24</strain>
    </source>
</reference>
<comment type="caution">
    <text evidence="1">The sequence shown here is derived from an EMBL/GenBank/DDBJ whole genome shotgun (WGS) entry which is preliminary data.</text>
</comment>
<protein>
    <submittedName>
        <fullName evidence="1">Uncharacterized protein</fullName>
    </submittedName>
</protein>
<dbReference type="OrthoDB" id="1446461at2"/>
<evidence type="ECO:0000313" key="2">
    <source>
        <dbReference type="Proteomes" id="UP000070138"/>
    </source>
</evidence>
<organism evidence="1 2">
    <name type="scientific">Aequorivita aquimaris</name>
    <dbReference type="NCBI Taxonomy" id="1548749"/>
    <lineage>
        <taxon>Bacteria</taxon>
        <taxon>Pseudomonadati</taxon>
        <taxon>Bacteroidota</taxon>
        <taxon>Flavobacteriia</taxon>
        <taxon>Flavobacteriales</taxon>
        <taxon>Flavobacteriaceae</taxon>
        <taxon>Aequorivita</taxon>
    </lineage>
</organism>
<name>A0A137RFT6_9FLAO</name>
<gene>
    <name evidence="1" type="ORF">LS48_11455</name>
</gene>